<feature type="transmembrane region" description="Helical" evidence="6">
    <location>
        <begin position="56"/>
        <end position="75"/>
    </location>
</feature>
<evidence type="ECO:0000256" key="6">
    <source>
        <dbReference type="SAM" id="Phobius"/>
    </source>
</evidence>
<name>A0A4R6ISB9_9BACT</name>
<dbReference type="InterPro" id="IPR007267">
    <property type="entry name" value="GtrA_DPMS_TM"/>
</dbReference>
<dbReference type="PANTHER" id="PTHR38459:SF1">
    <property type="entry name" value="PROPHAGE BACTOPRENOL-LINKED GLUCOSE TRANSLOCASE HOMOLOG"/>
    <property type="match status" value="1"/>
</dbReference>
<evidence type="ECO:0000256" key="1">
    <source>
        <dbReference type="ARBA" id="ARBA00004141"/>
    </source>
</evidence>
<evidence type="ECO:0000256" key="2">
    <source>
        <dbReference type="ARBA" id="ARBA00009399"/>
    </source>
</evidence>
<dbReference type="InterPro" id="IPR051401">
    <property type="entry name" value="GtrA_CellWall_Glycosyl"/>
</dbReference>
<dbReference type="RefSeq" id="WP_133475457.1">
    <property type="nucleotide sequence ID" value="NZ_SNWP01000013.1"/>
</dbReference>
<evidence type="ECO:0000256" key="3">
    <source>
        <dbReference type="ARBA" id="ARBA00022692"/>
    </source>
</evidence>
<keyword evidence="4 6" id="KW-1133">Transmembrane helix</keyword>
<keyword evidence="5 6" id="KW-0472">Membrane</keyword>
<feature type="transmembrane region" description="Helical" evidence="6">
    <location>
        <begin position="118"/>
        <end position="142"/>
    </location>
</feature>
<evidence type="ECO:0000256" key="4">
    <source>
        <dbReference type="ARBA" id="ARBA00022989"/>
    </source>
</evidence>
<protein>
    <submittedName>
        <fullName evidence="8">Putative flippase GtrA</fullName>
    </submittedName>
</protein>
<reference evidence="8 9" key="1">
    <citation type="submission" date="2019-03" db="EMBL/GenBank/DDBJ databases">
        <title>Genomic Encyclopedia of Archaeal and Bacterial Type Strains, Phase II (KMG-II): from individual species to whole genera.</title>
        <authorList>
            <person name="Goeker M."/>
        </authorList>
    </citation>
    <scope>NUCLEOTIDE SEQUENCE [LARGE SCALE GENOMIC DNA]</scope>
    <source>
        <strain evidence="8 9">DSM 28323</strain>
    </source>
</reference>
<evidence type="ECO:0000313" key="8">
    <source>
        <dbReference type="EMBL" id="TDO25343.1"/>
    </source>
</evidence>
<organism evidence="8 9">
    <name type="scientific">Sediminibacterium goheungense</name>
    <dbReference type="NCBI Taxonomy" id="1086393"/>
    <lineage>
        <taxon>Bacteria</taxon>
        <taxon>Pseudomonadati</taxon>
        <taxon>Bacteroidota</taxon>
        <taxon>Chitinophagia</taxon>
        <taxon>Chitinophagales</taxon>
        <taxon>Chitinophagaceae</taxon>
        <taxon>Sediminibacterium</taxon>
    </lineage>
</organism>
<sequence length="155" mass="17537">MVKNTILQLLKLGYPLFQKLLPYQVYTYLATGALNTALNIGIFMLCYQLFNTSMIAVEAATAIALLLTILSGYWLQMNFVFTESGSDKKRRAGQLTKYALVAIQGQLSAYLLTKTMIIVLHLNASCAYILTTVFMLTVNYFLQKYFTFKKAKRLS</sequence>
<accession>A0A4R6ISB9</accession>
<keyword evidence="3 6" id="KW-0812">Transmembrane</keyword>
<dbReference type="AlphaFoldDB" id="A0A4R6ISB9"/>
<comment type="subcellular location">
    <subcellularLocation>
        <location evidence="1">Membrane</location>
        <topology evidence="1">Multi-pass membrane protein</topology>
    </subcellularLocation>
</comment>
<feature type="transmembrane region" description="Helical" evidence="6">
    <location>
        <begin position="25"/>
        <end position="50"/>
    </location>
</feature>
<dbReference type="OrthoDB" id="771485at2"/>
<dbReference type="PANTHER" id="PTHR38459">
    <property type="entry name" value="PROPHAGE BACTOPRENOL-LINKED GLUCOSE TRANSLOCASE HOMOLOG"/>
    <property type="match status" value="1"/>
</dbReference>
<evidence type="ECO:0000259" key="7">
    <source>
        <dbReference type="Pfam" id="PF04138"/>
    </source>
</evidence>
<keyword evidence="9" id="KW-1185">Reference proteome</keyword>
<dbReference type="GO" id="GO:0000271">
    <property type="term" value="P:polysaccharide biosynthetic process"/>
    <property type="evidence" value="ECO:0007669"/>
    <property type="project" value="InterPro"/>
</dbReference>
<dbReference type="Pfam" id="PF04138">
    <property type="entry name" value="GtrA_DPMS_TM"/>
    <property type="match status" value="1"/>
</dbReference>
<dbReference type="EMBL" id="SNWP01000013">
    <property type="protein sequence ID" value="TDO25343.1"/>
    <property type="molecule type" value="Genomic_DNA"/>
</dbReference>
<evidence type="ECO:0000313" key="9">
    <source>
        <dbReference type="Proteomes" id="UP000295741"/>
    </source>
</evidence>
<feature type="domain" description="GtrA/DPMS transmembrane" evidence="7">
    <location>
        <begin position="28"/>
        <end position="148"/>
    </location>
</feature>
<dbReference type="GO" id="GO:0005886">
    <property type="term" value="C:plasma membrane"/>
    <property type="evidence" value="ECO:0007669"/>
    <property type="project" value="TreeGrafter"/>
</dbReference>
<comment type="caution">
    <text evidence="8">The sequence shown here is derived from an EMBL/GenBank/DDBJ whole genome shotgun (WGS) entry which is preliminary data.</text>
</comment>
<proteinExistence type="inferred from homology"/>
<gene>
    <name evidence="8" type="ORF">BC659_2883</name>
</gene>
<evidence type="ECO:0000256" key="5">
    <source>
        <dbReference type="ARBA" id="ARBA00023136"/>
    </source>
</evidence>
<comment type="similarity">
    <text evidence="2">Belongs to the GtrA family.</text>
</comment>
<dbReference type="Proteomes" id="UP000295741">
    <property type="component" value="Unassembled WGS sequence"/>
</dbReference>